<comment type="caution">
    <text evidence="2">The sequence shown here is derived from an EMBL/GenBank/DDBJ whole genome shotgun (WGS) entry which is preliminary data.</text>
</comment>
<accession>A0A9Q0Y1H7</accession>
<sequence>MPTNFTVVPVEAPGGGGEEGAPGDPEGPPPPTERGEEERDRARRGLPPQQPTETGLVEPESPTACFPQVKRLPGWGGLGVEEEWPVWGACVSSPFRRVHACIGVGRRGPGVVLRLASRSSGGLSSPGTEGKRGGA</sequence>
<dbReference type="EMBL" id="JAPFRF010000003">
    <property type="protein sequence ID" value="KAJ7338383.1"/>
    <property type="molecule type" value="Genomic_DNA"/>
</dbReference>
<feature type="compositionally biased region" description="Low complexity" evidence="1">
    <location>
        <begin position="1"/>
        <end position="12"/>
    </location>
</feature>
<name>A0A9Q0Y1H7_9SAUR</name>
<reference evidence="2" key="1">
    <citation type="journal article" date="2023" name="DNA Res.">
        <title>Chromosome-level genome assembly of Phrynocephalus forsythii using third-generation DNA sequencing and Hi-C analysis.</title>
        <authorList>
            <person name="Qi Y."/>
            <person name="Zhao W."/>
            <person name="Zhao Y."/>
            <person name="Niu C."/>
            <person name="Cao S."/>
            <person name="Zhang Y."/>
        </authorList>
    </citation>
    <scope>NUCLEOTIDE SEQUENCE</scope>
    <source>
        <tissue evidence="2">Muscle</tissue>
    </source>
</reference>
<evidence type="ECO:0000313" key="2">
    <source>
        <dbReference type="EMBL" id="KAJ7338383.1"/>
    </source>
</evidence>
<keyword evidence="3" id="KW-1185">Reference proteome</keyword>
<gene>
    <name evidence="2" type="ORF">JRQ81_011730</name>
</gene>
<protein>
    <submittedName>
        <fullName evidence="2">Uncharacterized protein</fullName>
    </submittedName>
</protein>
<dbReference type="AlphaFoldDB" id="A0A9Q0Y1H7"/>
<evidence type="ECO:0000313" key="3">
    <source>
        <dbReference type="Proteomes" id="UP001142489"/>
    </source>
</evidence>
<dbReference type="Proteomes" id="UP001142489">
    <property type="component" value="Unassembled WGS sequence"/>
</dbReference>
<evidence type="ECO:0000256" key="1">
    <source>
        <dbReference type="SAM" id="MobiDB-lite"/>
    </source>
</evidence>
<organism evidence="2 3">
    <name type="scientific">Phrynocephalus forsythii</name>
    <dbReference type="NCBI Taxonomy" id="171643"/>
    <lineage>
        <taxon>Eukaryota</taxon>
        <taxon>Metazoa</taxon>
        <taxon>Chordata</taxon>
        <taxon>Craniata</taxon>
        <taxon>Vertebrata</taxon>
        <taxon>Euteleostomi</taxon>
        <taxon>Lepidosauria</taxon>
        <taxon>Squamata</taxon>
        <taxon>Bifurcata</taxon>
        <taxon>Unidentata</taxon>
        <taxon>Episquamata</taxon>
        <taxon>Toxicofera</taxon>
        <taxon>Iguania</taxon>
        <taxon>Acrodonta</taxon>
        <taxon>Agamidae</taxon>
        <taxon>Agaminae</taxon>
        <taxon>Phrynocephalus</taxon>
    </lineage>
</organism>
<feature type="region of interest" description="Disordered" evidence="1">
    <location>
        <begin position="1"/>
        <end position="64"/>
    </location>
</feature>
<proteinExistence type="predicted"/>
<feature type="compositionally biased region" description="Basic and acidic residues" evidence="1">
    <location>
        <begin position="33"/>
        <end position="43"/>
    </location>
</feature>